<evidence type="ECO:0000256" key="5">
    <source>
        <dbReference type="ARBA" id="ARBA00022670"/>
    </source>
</evidence>
<keyword evidence="15" id="KW-0031">Aminopeptidase</keyword>
<dbReference type="Pfam" id="PF00557">
    <property type="entry name" value="Peptidase_M24"/>
    <property type="match status" value="1"/>
</dbReference>
<evidence type="ECO:0000256" key="7">
    <source>
        <dbReference type="ARBA" id="ARBA00022801"/>
    </source>
</evidence>
<evidence type="ECO:0000256" key="4">
    <source>
        <dbReference type="ARBA" id="ARBA00012574"/>
    </source>
</evidence>
<comment type="caution">
    <text evidence="15">The sequence shown here is derived from an EMBL/GenBank/DDBJ whole genome shotgun (WGS) entry which is preliminary data.</text>
</comment>
<dbReference type="RefSeq" id="WP_176062992.1">
    <property type="nucleotide sequence ID" value="NZ_BJTG01000002.1"/>
</dbReference>
<evidence type="ECO:0000313" key="16">
    <source>
        <dbReference type="Proteomes" id="UP000503640"/>
    </source>
</evidence>
<dbReference type="GO" id="GO:0006508">
    <property type="term" value="P:proteolysis"/>
    <property type="evidence" value="ECO:0007669"/>
    <property type="project" value="UniProtKB-KW"/>
</dbReference>
<keyword evidence="9" id="KW-0464">Manganese</keyword>
<keyword evidence="16" id="KW-1185">Reference proteome</keyword>
<evidence type="ECO:0000256" key="2">
    <source>
        <dbReference type="ARBA" id="ARBA00001936"/>
    </source>
</evidence>
<keyword evidence="6 13" id="KW-0479">Metal-binding</keyword>
<dbReference type="Gene3D" id="3.90.230.10">
    <property type="entry name" value="Creatinase/methionine aminopeptidase superfamily"/>
    <property type="match status" value="1"/>
</dbReference>
<comment type="cofactor">
    <cofactor evidence="2">
        <name>Mn(2+)</name>
        <dbReference type="ChEBI" id="CHEBI:29035"/>
    </cofactor>
</comment>
<dbReference type="SMART" id="SM01011">
    <property type="entry name" value="AMP_N"/>
    <property type="match status" value="1"/>
</dbReference>
<dbReference type="InterPro" id="IPR052433">
    <property type="entry name" value="X-Pro_dipept-like"/>
</dbReference>
<dbReference type="AlphaFoldDB" id="A0A7I9VHS3"/>
<dbReference type="CDD" id="cd01087">
    <property type="entry name" value="Prolidase"/>
    <property type="match status" value="1"/>
</dbReference>
<dbReference type="InterPro" id="IPR029149">
    <property type="entry name" value="Creatin/AminoP/Spt16_N"/>
</dbReference>
<evidence type="ECO:0000256" key="6">
    <source>
        <dbReference type="ARBA" id="ARBA00022723"/>
    </source>
</evidence>
<comment type="similarity">
    <text evidence="3 13">Belongs to the peptidase M24B family.</text>
</comment>
<dbReference type="EC" id="3.4.11.9" evidence="4"/>
<keyword evidence="7" id="KW-0378">Hydrolase</keyword>
<dbReference type="InterPro" id="IPR000994">
    <property type="entry name" value="Pept_M24"/>
</dbReference>
<dbReference type="FunFam" id="3.90.230.10:FF:000002">
    <property type="entry name" value="Xaa-Pro aminopeptidase 3"/>
    <property type="match status" value="1"/>
</dbReference>
<evidence type="ECO:0000256" key="12">
    <source>
        <dbReference type="ARBA" id="ARBA00081411"/>
    </source>
</evidence>
<name>A0A7I9VHS3_9BACT</name>
<keyword evidence="8" id="KW-0482">Metalloprotease</keyword>
<dbReference type="SUPFAM" id="SSF53092">
    <property type="entry name" value="Creatinase/prolidase N-terminal domain"/>
    <property type="match status" value="1"/>
</dbReference>
<dbReference type="EMBL" id="BJTG01000002">
    <property type="protein sequence ID" value="GEJ55944.1"/>
    <property type="molecule type" value="Genomic_DNA"/>
</dbReference>
<dbReference type="PROSITE" id="PS00491">
    <property type="entry name" value="PROLINE_PEPTIDASE"/>
    <property type="match status" value="1"/>
</dbReference>
<dbReference type="PANTHER" id="PTHR43226">
    <property type="entry name" value="XAA-PRO AMINOPEPTIDASE 3"/>
    <property type="match status" value="1"/>
</dbReference>
<comment type="catalytic activity">
    <reaction evidence="1">
        <text>Release of any N-terminal amino acid, including proline, that is linked to proline, even from a dipeptide or tripeptide.</text>
        <dbReference type="EC" id="3.4.11.9"/>
    </reaction>
</comment>
<evidence type="ECO:0000256" key="9">
    <source>
        <dbReference type="ARBA" id="ARBA00023211"/>
    </source>
</evidence>
<evidence type="ECO:0000256" key="10">
    <source>
        <dbReference type="ARBA" id="ARBA00069363"/>
    </source>
</evidence>
<evidence type="ECO:0000256" key="8">
    <source>
        <dbReference type="ARBA" id="ARBA00023049"/>
    </source>
</evidence>
<evidence type="ECO:0000313" key="15">
    <source>
        <dbReference type="EMBL" id="GEJ55944.1"/>
    </source>
</evidence>
<dbReference type="GO" id="GO:0070006">
    <property type="term" value="F:metalloaminopeptidase activity"/>
    <property type="evidence" value="ECO:0007669"/>
    <property type="project" value="InterPro"/>
</dbReference>
<dbReference type="SUPFAM" id="SSF55920">
    <property type="entry name" value="Creatinase/aminopeptidase"/>
    <property type="match status" value="1"/>
</dbReference>
<proteinExistence type="inferred from homology"/>
<evidence type="ECO:0000256" key="13">
    <source>
        <dbReference type="RuleBase" id="RU000590"/>
    </source>
</evidence>
<sequence>MTFDPSLHAARRREIAARMAAEGGGVMLLPAAEEKLRNADAEYLFRQDSDHAYVTGLDEPSGCALLYADGRYVLFVRPRDPEKEIWTGRRAGVEGAKAAYGATEAYPVGELDQRLPALLDGAGTLWFSLGREATWDVRVGRVLCDLRSRARAGARAPLRMADPALVLHELRLVKSEPEVRALRKAAEITAEAHLAAMRDGQPGRREYQVQAEIEYAFRRRGGTGPGYGTIVAAGPNATILHYRASDAPLKDGEVCLVDAGAEYDFYTADVSRTFPISGSFTKAQRAAYEVVLDAQVKAIEEVKPGATLDAIHDATVRRLIEGMLALGLLRGTVDERLADKSYRKYYMHRTSHWLGMDVHDVGAYFLDGRPRPLVPGMVVTIEPGLYVPPDDAAAPEALRGVGIRIEDDVLVTAEGHENLTASTPKDPDEVEACCVR</sequence>
<evidence type="ECO:0000259" key="14">
    <source>
        <dbReference type="SMART" id="SM01011"/>
    </source>
</evidence>
<gene>
    <name evidence="15" type="primary">pepP</name>
    <name evidence="15" type="ORF">AMYX_06850</name>
</gene>
<protein>
    <recommendedName>
        <fullName evidence="10">Xaa-Pro aminopeptidase</fullName>
        <ecNumber evidence="4">3.4.11.9</ecNumber>
    </recommendedName>
    <alternativeName>
        <fullName evidence="11">Aminopeptidase P II</fullName>
    </alternativeName>
    <alternativeName>
        <fullName evidence="12">X-Pro aminopeptidase</fullName>
    </alternativeName>
</protein>
<dbReference type="Proteomes" id="UP000503640">
    <property type="component" value="Unassembled WGS sequence"/>
</dbReference>
<dbReference type="InterPro" id="IPR036005">
    <property type="entry name" value="Creatinase/aminopeptidase-like"/>
</dbReference>
<dbReference type="InterPro" id="IPR001131">
    <property type="entry name" value="Peptidase_M24B_aminopep-P_CS"/>
</dbReference>
<dbReference type="InterPro" id="IPR007865">
    <property type="entry name" value="Aminopep_P_N"/>
</dbReference>
<evidence type="ECO:0000256" key="11">
    <source>
        <dbReference type="ARBA" id="ARBA00075356"/>
    </source>
</evidence>
<reference evidence="16" key="1">
    <citation type="journal article" date="2020" name="Appl. Environ. Microbiol.">
        <title>Diazotrophic Anaeromyxobacter Isolates from Soils.</title>
        <authorList>
            <person name="Masuda Y."/>
            <person name="Yamanaka H."/>
            <person name="Xu Z.X."/>
            <person name="Shiratori Y."/>
            <person name="Aono T."/>
            <person name="Amachi S."/>
            <person name="Senoo K."/>
            <person name="Itoh H."/>
        </authorList>
    </citation>
    <scope>NUCLEOTIDE SEQUENCE [LARGE SCALE GENOMIC DNA]</scope>
    <source>
        <strain evidence="16">R267</strain>
    </source>
</reference>
<keyword evidence="5" id="KW-0645">Protease</keyword>
<dbReference type="PANTHER" id="PTHR43226:SF4">
    <property type="entry name" value="XAA-PRO AMINOPEPTIDASE 3"/>
    <property type="match status" value="1"/>
</dbReference>
<evidence type="ECO:0000256" key="1">
    <source>
        <dbReference type="ARBA" id="ARBA00001424"/>
    </source>
</evidence>
<dbReference type="Pfam" id="PF05195">
    <property type="entry name" value="AMP_N"/>
    <property type="match status" value="1"/>
</dbReference>
<organism evidence="15 16">
    <name type="scientific">Anaeromyxobacter diazotrophicus</name>
    <dbReference type="NCBI Taxonomy" id="2590199"/>
    <lineage>
        <taxon>Bacteria</taxon>
        <taxon>Pseudomonadati</taxon>
        <taxon>Myxococcota</taxon>
        <taxon>Myxococcia</taxon>
        <taxon>Myxococcales</taxon>
        <taxon>Cystobacterineae</taxon>
        <taxon>Anaeromyxobacteraceae</taxon>
        <taxon>Anaeromyxobacter</taxon>
    </lineage>
</organism>
<accession>A0A7I9VHS3</accession>
<dbReference type="GO" id="GO:0005829">
    <property type="term" value="C:cytosol"/>
    <property type="evidence" value="ECO:0007669"/>
    <property type="project" value="TreeGrafter"/>
</dbReference>
<dbReference type="GO" id="GO:0030145">
    <property type="term" value="F:manganese ion binding"/>
    <property type="evidence" value="ECO:0007669"/>
    <property type="project" value="InterPro"/>
</dbReference>
<dbReference type="Gene3D" id="3.40.350.10">
    <property type="entry name" value="Creatinase/prolidase N-terminal domain"/>
    <property type="match status" value="1"/>
</dbReference>
<evidence type="ECO:0000256" key="3">
    <source>
        <dbReference type="ARBA" id="ARBA00008766"/>
    </source>
</evidence>
<feature type="domain" description="Aminopeptidase P N-terminal" evidence="14">
    <location>
        <begin position="3"/>
        <end position="136"/>
    </location>
</feature>